<keyword evidence="3" id="KW-1185">Reference proteome</keyword>
<dbReference type="AlphaFoldDB" id="A0A158PLJ7"/>
<reference evidence="4" key="1">
    <citation type="submission" date="2016-04" db="UniProtKB">
        <authorList>
            <consortium name="WormBaseParasite"/>
        </authorList>
    </citation>
    <scope>IDENTIFICATION</scope>
</reference>
<name>A0A158PLJ7_ANGCS</name>
<feature type="domain" description="SXP/RAL-2 family protein Ani s 5-like cation-binding" evidence="1">
    <location>
        <begin position="193"/>
        <end position="299"/>
    </location>
</feature>
<reference evidence="2 3" key="2">
    <citation type="submission" date="2018-11" db="EMBL/GenBank/DDBJ databases">
        <authorList>
            <consortium name="Pathogen Informatics"/>
        </authorList>
    </citation>
    <scope>NUCLEOTIDE SEQUENCE [LARGE SCALE GENOMIC DNA]</scope>
    <source>
        <strain evidence="2 3">Costa Rica</strain>
    </source>
</reference>
<organism evidence="4">
    <name type="scientific">Angiostrongylus costaricensis</name>
    <name type="common">Nematode worm</name>
    <dbReference type="NCBI Taxonomy" id="334426"/>
    <lineage>
        <taxon>Eukaryota</taxon>
        <taxon>Metazoa</taxon>
        <taxon>Ecdysozoa</taxon>
        <taxon>Nematoda</taxon>
        <taxon>Chromadorea</taxon>
        <taxon>Rhabditida</taxon>
        <taxon>Rhabditina</taxon>
        <taxon>Rhabditomorpha</taxon>
        <taxon>Strongyloidea</taxon>
        <taxon>Metastrongylidae</taxon>
        <taxon>Angiostrongylus</taxon>
    </lineage>
</organism>
<evidence type="ECO:0000313" key="2">
    <source>
        <dbReference type="EMBL" id="VDM63032.1"/>
    </source>
</evidence>
<dbReference type="PANTHER" id="PTHR21593:SF36">
    <property type="entry name" value="DUF148 DOMAIN-CONTAINING PROTEIN-RELATED"/>
    <property type="match status" value="1"/>
</dbReference>
<evidence type="ECO:0000313" key="4">
    <source>
        <dbReference type="WBParaSite" id="ACOC_0001144601-mRNA-1"/>
    </source>
</evidence>
<dbReference type="InterPro" id="IPR003677">
    <property type="entry name" value="ANIS5_cation-bd"/>
</dbReference>
<evidence type="ECO:0000313" key="3">
    <source>
        <dbReference type="Proteomes" id="UP000267027"/>
    </source>
</evidence>
<evidence type="ECO:0000259" key="1">
    <source>
        <dbReference type="Pfam" id="PF02520"/>
    </source>
</evidence>
<proteinExistence type="predicted"/>
<dbReference type="InterPro" id="IPR052823">
    <property type="entry name" value="SXP/RAL-2_related"/>
</dbReference>
<dbReference type="PANTHER" id="PTHR21593">
    <property type="entry name" value="PRION-LIKE- Q/N-RICH -DOMAIN-BEARING PROTEIN PROTEIN"/>
    <property type="match status" value="1"/>
</dbReference>
<sequence>MSLQRIQHDQSDSAALASRSSHFSHIEASRKLFEFEICFVVNPNVKWWKRVAAAVLILMSCFPPAPPIYVPCPVRVPVGVPCPVPSPFPVRVPVQVPVPVPQPVPIICAPVPVPEPVPVSVPRPVPVPVPEPVPAPYPVPTPVRMNSVLVILAISSGVWCTADGERNFGVPERQGRPMRPPPPTYLRNVTEQARTEYFAIVSNMTQTIAQQKQNLLEWAQKYNMERQAREYDTNMTSLKYDVKNNVTNLISQLPSALQQFFAVMDDDNQTFVEQMKALKDLCSQNRQQCNVLKTVMKQFKPRGQDDFIRNSMMGRPGTDEGHGSFGPPGNFDDEEDIEQEVKTLYMDFEKYYRENTFLKVITGDLHVKNGPEERLKKDTLELAARRYRLPNLSFDVDINIVYGDILAADASFAKGLIHFSRKEKKAAKFEKRNSKTTTNGVYSVHSSFAEKMPFFITSTRNTTGSFNIKLAL</sequence>
<dbReference type="WBParaSite" id="ACOC_0001144601-mRNA-1">
    <property type="protein sequence ID" value="ACOC_0001144601-mRNA-1"/>
    <property type="gene ID" value="ACOC_0001144601"/>
</dbReference>
<protein>
    <submittedName>
        <fullName evidence="4">DUF148 domain-containing protein</fullName>
    </submittedName>
</protein>
<gene>
    <name evidence="2" type="ORF">ACOC_LOCUS11447</name>
</gene>
<accession>A0A158PLJ7</accession>
<dbReference type="OrthoDB" id="5845888at2759"/>
<dbReference type="EMBL" id="UYYA01004694">
    <property type="protein sequence ID" value="VDM63032.1"/>
    <property type="molecule type" value="Genomic_DNA"/>
</dbReference>
<dbReference type="STRING" id="334426.A0A158PLJ7"/>
<dbReference type="Proteomes" id="UP000267027">
    <property type="component" value="Unassembled WGS sequence"/>
</dbReference>
<dbReference type="Pfam" id="PF02520">
    <property type="entry name" value="ANIS5_cation-bd"/>
    <property type="match status" value="1"/>
</dbReference>